<gene>
    <name evidence="1" type="ORF">S01H1_76557</name>
</gene>
<proteinExistence type="predicted"/>
<comment type="caution">
    <text evidence="1">The sequence shown here is derived from an EMBL/GenBank/DDBJ whole genome shotgun (WGS) entry which is preliminary data.</text>
</comment>
<sequence>WKREVDGWVTEIGDPTQEITFNLASVYDTIRDDRDITAVQAAALTAQLSSAMRTRDNKNDGYKLYQQRQQMGYEPEGTKTSREHTDRDLAIQLEALKLSDDPNKPTPEQLEADVYKSVGQVGFNRHNDMKNASTTEALAKQAEFHLMYTRDPRFNVNDGLDATQTAKFDMIQNMAKDDAVSYQQAADNVQTLKWIEAKDPNEHKRRNLMWSDEQGEEKADLYYQDMEYSDRYDID</sequence>
<feature type="non-terminal residue" evidence="1">
    <location>
        <position position="235"/>
    </location>
</feature>
<feature type="non-terminal residue" evidence="1">
    <location>
        <position position="1"/>
    </location>
</feature>
<dbReference type="AlphaFoldDB" id="X0YC60"/>
<evidence type="ECO:0000313" key="1">
    <source>
        <dbReference type="EMBL" id="GAG44877.1"/>
    </source>
</evidence>
<accession>X0YC60</accession>
<organism evidence="1">
    <name type="scientific">marine sediment metagenome</name>
    <dbReference type="NCBI Taxonomy" id="412755"/>
    <lineage>
        <taxon>unclassified sequences</taxon>
        <taxon>metagenomes</taxon>
        <taxon>ecological metagenomes</taxon>
    </lineage>
</organism>
<name>X0YC60_9ZZZZ</name>
<dbReference type="EMBL" id="BARS01051384">
    <property type="protein sequence ID" value="GAG44877.1"/>
    <property type="molecule type" value="Genomic_DNA"/>
</dbReference>
<protein>
    <submittedName>
        <fullName evidence="1">Uncharacterized protein</fullName>
    </submittedName>
</protein>
<reference evidence="1" key="1">
    <citation type="journal article" date="2014" name="Front. Microbiol.">
        <title>High frequency of phylogenetically diverse reductive dehalogenase-homologous genes in deep subseafloor sedimentary metagenomes.</title>
        <authorList>
            <person name="Kawai M."/>
            <person name="Futagami T."/>
            <person name="Toyoda A."/>
            <person name="Takaki Y."/>
            <person name="Nishi S."/>
            <person name="Hori S."/>
            <person name="Arai W."/>
            <person name="Tsubouchi T."/>
            <person name="Morono Y."/>
            <person name="Uchiyama I."/>
            <person name="Ito T."/>
            <person name="Fujiyama A."/>
            <person name="Inagaki F."/>
            <person name="Takami H."/>
        </authorList>
    </citation>
    <scope>NUCLEOTIDE SEQUENCE</scope>
    <source>
        <strain evidence="1">Expedition CK06-06</strain>
    </source>
</reference>